<name>A0A1F5E3U3_9BACT</name>
<reference evidence="2 3" key="1">
    <citation type="journal article" date="2016" name="Nat. Commun.">
        <title>Thousands of microbial genomes shed light on interconnected biogeochemical processes in an aquifer system.</title>
        <authorList>
            <person name="Anantharaman K."/>
            <person name="Brown C.T."/>
            <person name="Hug L.A."/>
            <person name="Sharon I."/>
            <person name="Castelle C.J."/>
            <person name="Probst A.J."/>
            <person name="Thomas B.C."/>
            <person name="Singh A."/>
            <person name="Wilkins M.J."/>
            <person name="Karaoz U."/>
            <person name="Brodie E.L."/>
            <person name="Williams K.H."/>
            <person name="Hubbard S.S."/>
            <person name="Banfield J.F."/>
        </authorList>
    </citation>
    <scope>NUCLEOTIDE SEQUENCE [LARGE SCALE GENOMIC DNA]</scope>
</reference>
<evidence type="ECO:0000256" key="1">
    <source>
        <dbReference type="SAM" id="Phobius"/>
    </source>
</evidence>
<keyword evidence="1" id="KW-1133">Transmembrane helix</keyword>
<accession>A0A1F5E3U3</accession>
<keyword evidence="1" id="KW-0812">Transmembrane</keyword>
<dbReference type="STRING" id="1797457.A2160_01160"/>
<gene>
    <name evidence="2" type="ORF">A2160_01160</name>
</gene>
<dbReference type="Pfam" id="PF04977">
    <property type="entry name" value="DivIC"/>
    <property type="match status" value="1"/>
</dbReference>
<evidence type="ECO:0000313" key="2">
    <source>
        <dbReference type="EMBL" id="OGD61954.1"/>
    </source>
</evidence>
<evidence type="ECO:0000313" key="3">
    <source>
        <dbReference type="Proteomes" id="UP000177006"/>
    </source>
</evidence>
<feature type="transmembrane region" description="Helical" evidence="1">
    <location>
        <begin position="6"/>
        <end position="27"/>
    </location>
</feature>
<dbReference type="AlphaFoldDB" id="A0A1F5E3U3"/>
<keyword evidence="1" id="KW-0472">Membrane</keyword>
<proteinExistence type="predicted"/>
<dbReference type="InterPro" id="IPR007060">
    <property type="entry name" value="FtsL/DivIC"/>
</dbReference>
<dbReference type="Proteomes" id="UP000177006">
    <property type="component" value="Unassembled WGS sequence"/>
</dbReference>
<comment type="caution">
    <text evidence="2">The sequence shown here is derived from an EMBL/GenBank/DDBJ whole genome shotgun (WGS) entry which is preliminary data.</text>
</comment>
<protein>
    <recommendedName>
        <fullName evidence="4">Septum formation initiator</fullName>
    </recommendedName>
</protein>
<dbReference type="EMBL" id="MEZK01000029">
    <property type="protein sequence ID" value="OGD61954.1"/>
    <property type="molecule type" value="Genomic_DNA"/>
</dbReference>
<sequence>MNFRRIIKFFLVVIALIFIVNLTQDLLRLWRAGDRIQQQKQKLAAEQAENAKLKQEQYYLGSQFFFEEQIRDKLNMVKPGEVIVILPLNSGSPQPEGIILQRGETETLPTWRQWLNLFW</sequence>
<evidence type="ECO:0008006" key="4">
    <source>
        <dbReference type="Google" id="ProtNLM"/>
    </source>
</evidence>
<organism evidence="2 3">
    <name type="scientific">Candidatus Beckwithbacteria bacterium RBG_13_42_9</name>
    <dbReference type="NCBI Taxonomy" id="1797457"/>
    <lineage>
        <taxon>Bacteria</taxon>
        <taxon>Candidatus Beckwithiibacteriota</taxon>
    </lineage>
</organism>